<reference evidence="4 5" key="1">
    <citation type="submission" date="2016-09" db="EMBL/GenBank/DDBJ databases">
        <authorList>
            <person name="Capua I."/>
            <person name="De Benedictis P."/>
            <person name="Joannis T."/>
            <person name="Lombin L.H."/>
            <person name="Cattoli G."/>
        </authorList>
    </citation>
    <scope>NUCLEOTIDE SEQUENCE [LARGE SCALE GENOMIC DNA]</scope>
    <source>
        <strain evidence="4 5">GluBS11</strain>
    </source>
</reference>
<proteinExistence type="predicted"/>
<keyword evidence="2" id="KW-1133">Transmembrane helix</keyword>
<dbReference type="OrthoDB" id="1758039at2"/>
<sequence length="204" mass="22145">MRKLPGTLMIILLAAFTISLSVNAEQAASGNTDVENSESENDDAEKTEKAEEAEEAKEAKEAIRTDINALIENAKELDGKEVTVQGEAIGERMDRGDYSWVNINDGTNAIGLWIEKSEAEKITCYGTYKFKGDMVHVTGIFYRACSEHGGEADLHGGSVVIAEEGYYVAEKIPFLKKISTAALAACGLVIAAVCLPVIRKRIDR</sequence>
<keyword evidence="2" id="KW-0812">Transmembrane</keyword>
<gene>
    <name evidence="4" type="ORF">SAMN05421730_100293</name>
</gene>
<feature type="chain" id="PRO_5038441696" description="DNA-binding protein" evidence="3">
    <location>
        <begin position="25"/>
        <end position="204"/>
    </location>
</feature>
<protein>
    <recommendedName>
        <fullName evidence="6">DNA-binding protein</fullName>
    </recommendedName>
</protein>
<dbReference type="Proteomes" id="UP000199315">
    <property type="component" value="Unassembled WGS sequence"/>
</dbReference>
<dbReference type="EMBL" id="FMKA01000002">
    <property type="protein sequence ID" value="SCP95656.1"/>
    <property type="molecule type" value="Genomic_DNA"/>
</dbReference>
<dbReference type="AlphaFoldDB" id="A0A1D3TQ67"/>
<evidence type="ECO:0000313" key="4">
    <source>
        <dbReference type="EMBL" id="SCP95656.1"/>
    </source>
</evidence>
<dbReference type="RefSeq" id="WP_091230180.1">
    <property type="nucleotide sequence ID" value="NZ_FMKA01000002.1"/>
</dbReference>
<feature type="transmembrane region" description="Helical" evidence="2">
    <location>
        <begin position="178"/>
        <end position="198"/>
    </location>
</feature>
<name>A0A1D3TQ67_9FIRM</name>
<organism evidence="4 5">
    <name type="scientific">Anaerobium acetethylicum</name>
    <dbReference type="NCBI Taxonomy" id="1619234"/>
    <lineage>
        <taxon>Bacteria</taxon>
        <taxon>Bacillati</taxon>
        <taxon>Bacillota</taxon>
        <taxon>Clostridia</taxon>
        <taxon>Lachnospirales</taxon>
        <taxon>Lachnospiraceae</taxon>
        <taxon>Anaerobium</taxon>
    </lineage>
</organism>
<evidence type="ECO:0008006" key="6">
    <source>
        <dbReference type="Google" id="ProtNLM"/>
    </source>
</evidence>
<keyword evidence="2" id="KW-0472">Membrane</keyword>
<accession>A0A1D3TQ67</accession>
<keyword evidence="3" id="KW-0732">Signal</keyword>
<evidence type="ECO:0000313" key="5">
    <source>
        <dbReference type="Proteomes" id="UP000199315"/>
    </source>
</evidence>
<evidence type="ECO:0000256" key="3">
    <source>
        <dbReference type="SAM" id="SignalP"/>
    </source>
</evidence>
<keyword evidence="5" id="KW-1185">Reference proteome</keyword>
<feature type="compositionally biased region" description="Basic and acidic residues" evidence="1">
    <location>
        <begin position="44"/>
        <end position="59"/>
    </location>
</feature>
<feature type="region of interest" description="Disordered" evidence="1">
    <location>
        <begin position="28"/>
        <end position="59"/>
    </location>
</feature>
<evidence type="ECO:0000256" key="1">
    <source>
        <dbReference type="SAM" id="MobiDB-lite"/>
    </source>
</evidence>
<evidence type="ECO:0000256" key="2">
    <source>
        <dbReference type="SAM" id="Phobius"/>
    </source>
</evidence>
<feature type="signal peptide" evidence="3">
    <location>
        <begin position="1"/>
        <end position="24"/>
    </location>
</feature>
<dbReference type="STRING" id="1619234.SAMN05421730_100293"/>